<evidence type="ECO:0000256" key="8">
    <source>
        <dbReference type="ARBA" id="ARBA00022917"/>
    </source>
</evidence>
<dbReference type="PANTHER" id="PTHR30075">
    <property type="entry name" value="GLYCYL-TRNA SYNTHETASE"/>
    <property type="match status" value="1"/>
</dbReference>
<dbReference type="Proteomes" id="UP000298738">
    <property type="component" value="Chromosome"/>
</dbReference>
<evidence type="ECO:0000256" key="5">
    <source>
        <dbReference type="ARBA" id="ARBA00022598"/>
    </source>
</evidence>
<keyword evidence="5 11" id="KW-0436">Ligase</keyword>
<evidence type="ECO:0000256" key="2">
    <source>
        <dbReference type="ARBA" id="ARBA00008226"/>
    </source>
</evidence>
<dbReference type="GO" id="GO:0006426">
    <property type="term" value="P:glycyl-tRNA aminoacylation"/>
    <property type="evidence" value="ECO:0007669"/>
    <property type="project" value="UniProtKB-UniRule"/>
</dbReference>
<keyword evidence="7 11" id="KW-0067">ATP-binding</keyword>
<keyword evidence="6 11" id="KW-0547">Nucleotide-binding</keyword>
<comment type="subunit">
    <text evidence="3 11">Tetramer of two alpha and two beta subunits.</text>
</comment>
<dbReference type="Pfam" id="PF05746">
    <property type="entry name" value="DALR_1"/>
    <property type="match status" value="1"/>
</dbReference>
<dbReference type="SUPFAM" id="SSF109604">
    <property type="entry name" value="HD-domain/PDEase-like"/>
    <property type="match status" value="1"/>
</dbReference>
<dbReference type="AlphaFoldDB" id="A0A4D6XVC7"/>
<dbReference type="Pfam" id="PF02092">
    <property type="entry name" value="tRNA_synt_2f"/>
    <property type="match status" value="1"/>
</dbReference>
<dbReference type="PANTHER" id="PTHR30075:SF2">
    <property type="entry name" value="GLYCINE--TRNA LIGASE, CHLOROPLASTIC_MITOCHONDRIAL 2"/>
    <property type="match status" value="1"/>
</dbReference>
<gene>
    <name evidence="11" type="primary">glyS</name>
    <name evidence="13" type="ORF">D9V68_00675</name>
</gene>
<evidence type="ECO:0000256" key="1">
    <source>
        <dbReference type="ARBA" id="ARBA00004496"/>
    </source>
</evidence>
<dbReference type="PRINTS" id="PR01045">
    <property type="entry name" value="TRNASYNTHGB"/>
</dbReference>
<protein>
    <recommendedName>
        <fullName evidence="11">Glycine--tRNA ligase beta subunit</fullName>
        <ecNumber evidence="11">6.1.1.14</ecNumber>
    </recommendedName>
    <alternativeName>
        <fullName evidence="11">Glycyl-tRNA synthetase beta subunit</fullName>
        <shortName evidence="11">GlyRS</shortName>
    </alternativeName>
</protein>
<evidence type="ECO:0000256" key="10">
    <source>
        <dbReference type="ARBA" id="ARBA00047937"/>
    </source>
</evidence>
<reference evidence="13 14" key="2">
    <citation type="submission" date="2019-05" db="EMBL/GenBank/DDBJ databases">
        <title>Genome evolution of the obligate endosymbiont Buchnera aphidicola.</title>
        <authorList>
            <person name="Moran N.A."/>
        </authorList>
    </citation>
    <scope>NUCLEOTIDE SEQUENCE [LARGE SCALE GENOMIC DNA]</scope>
    <source>
        <strain evidence="13 14">Hla</strain>
    </source>
</reference>
<evidence type="ECO:0000256" key="4">
    <source>
        <dbReference type="ARBA" id="ARBA00022490"/>
    </source>
</evidence>
<dbReference type="HAMAP" id="MF_00255">
    <property type="entry name" value="Gly_tRNA_synth_beta"/>
    <property type="match status" value="1"/>
</dbReference>
<dbReference type="InterPro" id="IPR015944">
    <property type="entry name" value="Gly-tRNA-synth_bsu"/>
</dbReference>
<keyword evidence="4 11" id="KW-0963">Cytoplasm</keyword>
<reference evidence="13 14" key="1">
    <citation type="submission" date="2018-12" db="EMBL/GenBank/DDBJ databases">
        <authorList>
            <person name="Chong R.A."/>
        </authorList>
    </citation>
    <scope>NUCLEOTIDE SEQUENCE [LARGE SCALE GENOMIC DNA]</scope>
    <source>
        <strain evidence="13 14">Hla</strain>
    </source>
</reference>
<accession>A0A4D6XVC7</accession>
<evidence type="ECO:0000313" key="13">
    <source>
        <dbReference type="EMBL" id="QCI21306.1"/>
    </source>
</evidence>
<dbReference type="EMBL" id="CP034876">
    <property type="protein sequence ID" value="QCI21306.1"/>
    <property type="molecule type" value="Genomic_DNA"/>
</dbReference>
<evidence type="ECO:0000313" key="14">
    <source>
        <dbReference type="Proteomes" id="UP000298738"/>
    </source>
</evidence>
<evidence type="ECO:0000256" key="9">
    <source>
        <dbReference type="ARBA" id="ARBA00023146"/>
    </source>
</evidence>
<dbReference type="GO" id="GO:0004814">
    <property type="term" value="F:arginine-tRNA ligase activity"/>
    <property type="evidence" value="ECO:0007669"/>
    <property type="project" value="InterPro"/>
</dbReference>
<dbReference type="GO" id="GO:0005524">
    <property type="term" value="F:ATP binding"/>
    <property type="evidence" value="ECO:0007669"/>
    <property type="project" value="UniProtKB-UniRule"/>
</dbReference>
<comment type="subcellular location">
    <subcellularLocation>
        <location evidence="1 11">Cytoplasm</location>
    </subcellularLocation>
</comment>
<evidence type="ECO:0000256" key="6">
    <source>
        <dbReference type="ARBA" id="ARBA00022741"/>
    </source>
</evidence>
<dbReference type="InterPro" id="IPR006194">
    <property type="entry name" value="Gly-tRNA-synth_heterodimer"/>
</dbReference>
<evidence type="ECO:0000256" key="3">
    <source>
        <dbReference type="ARBA" id="ARBA00011209"/>
    </source>
</evidence>
<dbReference type="EC" id="6.1.1.14" evidence="11"/>
<dbReference type="PROSITE" id="PS50861">
    <property type="entry name" value="AA_TRNA_LIGASE_II_GLYAB"/>
    <property type="match status" value="1"/>
</dbReference>
<evidence type="ECO:0000259" key="12">
    <source>
        <dbReference type="Pfam" id="PF05746"/>
    </source>
</evidence>
<feature type="domain" description="DALR anticodon binding" evidence="12">
    <location>
        <begin position="583"/>
        <end position="680"/>
    </location>
</feature>
<sequence>MTKKVLLIEIGTEELPSRLLSRTSLHFYNNFIKELNYFNIKYKNIEYFSTPRRLALKIIDLDTKDRFIDVKKRGPSIADAYNINNTPTEAAIRWAKNCGINVHEASHLKTKKGSWLFYHIRKKQENIELLIPKITESALKKISIEKTMRWDINNEKFSRPIRNIVILLDEKIISGKIFNIPSNNFLQNHISSTEKTIKIQNAKEYPSILFEKNNIIADYKVRKEIIIRKIKEKAKKINGFIKINTFLIEEVTALVESPIVFLATFKKKFLAIPKKILVYTIEKQQKCFPIYNSKKNILPYFIFISNINSKCSKKIIIGNEKVMHARLSDAEFFFKDDRKTKLKENLLSLKKVLFQKNLGSLYEKTLRLKLLIKWIAKYSCSNVEDSIRAALLSKCDLVTNVVCAFPELQGIIGMYYALEDQEKKDISIALKEQYLPSFSGDKLPCTPIGCSLSISDKIDTLSGMFYVGNIPSADKDPFALRRLAIGIIRIIIIKNIPLDLKDLVDKSLELHNKKNINYSIISDDIIKFFMARVFNWYQETGYCIKIIKSVLSYKSTNLKDINEKIQAISYFQKTEISKSIILSIKRISNILEKENKKINGCINIKLIKEAEEIILFNQLKKFHNDTKDLFIEKKYKEILLKMTDFDIPIYNFFNKVKIYHSNYEIRLNRLILLQKLKDIFFKIINFSYLY</sequence>
<dbReference type="RefSeq" id="WP_158358236.1">
    <property type="nucleotide sequence ID" value="NZ_CP034876.1"/>
</dbReference>
<organism evidence="13 14">
    <name type="scientific">Buchnera aphidicola</name>
    <name type="common">Hyperomyzus lactucae</name>
    <dbReference type="NCBI Taxonomy" id="1241860"/>
    <lineage>
        <taxon>Bacteria</taxon>
        <taxon>Pseudomonadati</taxon>
        <taxon>Pseudomonadota</taxon>
        <taxon>Gammaproteobacteria</taxon>
        <taxon>Enterobacterales</taxon>
        <taxon>Erwiniaceae</taxon>
        <taxon>Buchnera</taxon>
    </lineage>
</organism>
<keyword evidence="9 11" id="KW-0030">Aminoacyl-tRNA synthetase</keyword>
<name>A0A4D6XVC7_9GAMM</name>
<dbReference type="GO" id="GO:0004820">
    <property type="term" value="F:glycine-tRNA ligase activity"/>
    <property type="evidence" value="ECO:0007669"/>
    <property type="project" value="UniProtKB-UniRule"/>
</dbReference>
<comment type="similarity">
    <text evidence="2 11">Belongs to the class-II aminoacyl-tRNA synthetase family.</text>
</comment>
<evidence type="ECO:0000256" key="11">
    <source>
        <dbReference type="HAMAP-Rule" id="MF_00255"/>
    </source>
</evidence>
<evidence type="ECO:0000256" key="7">
    <source>
        <dbReference type="ARBA" id="ARBA00022840"/>
    </source>
</evidence>
<proteinExistence type="inferred from homology"/>
<dbReference type="GO" id="GO:0005829">
    <property type="term" value="C:cytosol"/>
    <property type="evidence" value="ECO:0007669"/>
    <property type="project" value="TreeGrafter"/>
</dbReference>
<dbReference type="GO" id="GO:0006420">
    <property type="term" value="P:arginyl-tRNA aminoacylation"/>
    <property type="evidence" value="ECO:0007669"/>
    <property type="project" value="InterPro"/>
</dbReference>
<dbReference type="NCBIfam" id="TIGR00211">
    <property type="entry name" value="glyS"/>
    <property type="match status" value="1"/>
</dbReference>
<keyword evidence="8 11" id="KW-0648">Protein biosynthesis</keyword>
<dbReference type="OrthoDB" id="9775440at2"/>
<dbReference type="InterPro" id="IPR008909">
    <property type="entry name" value="DALR_anticod-bd"/>
</dbReference>
<comment type="catalytic activity">
    <reaction evidence="10 11">
        <text>tRNA(Gly) + glycine + ATP = glycyl-tRNA(Gly) + AMP + diphosphate</text>
        <dbReference type="Rhea" id="RHEA:16013"/>
        <dbReference type="Rhea" id="RHEA-COMP:9664"/>
        <dbReference type="Rhea" id="RHEA-COMP:9683"/>
        <dbReference type="ChEBI" id="CHEBI:30616"/>
        <dbReference type="ChEBI" id="CHEBI:33019"/>
        <dbReference type="ChEBI" id="CHEBI:57305"/>
        <dbReference type="ChEBI" id="CHEBI:78442"/>
        <dbReference type="ChEBI" id="CHEBI:78522"/>
        <dbReference type="ChEBI" id="CHEBI:456215"/>
        <dbReference type="EC" id="6.1.1.14"/>
    </reaction>
</comment>